<reference evidence="2 3" key="1">
    <citation type="submission" date="2020-02" db="EMBL/GenBank/DDBJ databases">
        <authorList>
            <person name="Li X.-J."/>
            <person name="Feng X.-M."/>
        </authorList>
    </citation>
    <scope>NUCLEOTIDE SEQUENCE [LARGE SCALE GENOMIC DNA]</scope>
    <source>
        <strain evidence="2 3">CGMCC 4.7225</strain>
    </source>
</reference>
<keyword evidence="1" id="KW-0812">Transmembrane</keyword>
<name>A0A6N9YR03_9ACTN</name>
<sequence length="152" mass="16386">MVEAGLIVVVCLAIAVSVVIVKRGADRSGKPVENTELPDIELDVNLQAQMRTLASQGHTEQAIKLLRKQAKLSPHEATLVVHALMVGRVFPDPSAAANASETGRSAVIDDELLGRLHALVAQDPVKRTAAIQLLRDRTGMNVRDARRFVNAL</sequence>
<evidence type="ECO:0000256" key="1">
    <source>
        <dbReference type="SAM" id="Phobius"/>
    </source>
</evidence>
<dbReference type="Proteomes" id="UP000469185">
    <property type="component" value="Unassembled WGS sequence"/>
</dbReference>
<protein>
    <recommendedName>
        <fullName evidence="4">Ribosomal protein L7/L12 C-terminal domain-containing protein</fullName>
    </recommendedName>
</protein>
<evidence type="ECO:0000313" key="2">
    <source>
        <dbReference type="EMBL" id="NED97486.1"/>
    </source>
</evidence>
<keyword evidence="3" id="KW-1185">Reference proteome</keyword>
<proteinExistence type="predicted"/>
<evidence type="ECO:0000313" key="3">
    <source>
        <dbReference type="Proteomes" id="UP000469185"/>
    </source>
</evidence>
<organism evidence="2 3">
    <name type="scientific">Phytoactinopolyspora alkaliphila</name>
    <dbReference type="NCBI Taxonomy" id="1783498"/>
    <lineage>
        <taxon>Bacteria</taxon>
        <taxon>Bacillati</taxon>
        <taxon>Actinomycetota</taxon>
        <taxon>Actinomycetes</taxon>
        <taxon>Jiangellales</taxon>
        <taxon>Jiangellaceae</taxon>
        <taxon>Phytoactinopolyspora</taxon>
    </lineage>
</organism>
<feature type="transmembrane region" description="Helical" evidence="1">
    <location>
        <begin position="6"/>
        <end position="25"/>
    </location>
</feature>
<dbReference type="RefSeq" id="WP_163820280.1">
    <property type="nucleotide sequence ID" value="NZ_JAAGOB010000012.1"/>
</dbReference>
<comment type="caution">
    <text evidence="2">The sequence shown here is derived from an EMBL/GenBank/DDBJ whole genome shotgun (WGS) entry which is preliminary data.</text>
</comment>
<evidence type="ECO:0008006" key="4">
    <source>
        <dbReference type="Google" id="ProtNLM"/>
    </source>
</evidence>
<dbReference type="EMBL" id="JAAGOB010000012">
    <property type="protein sequence ID" value="NED97486.1"/>
    <property type="molecule type" value="Genomic_DNA"/>
</dbReference>
<accession>A0A6N9YR03</accession>
<keyword evidence="1" id="KW-0472">Membrane</keyword>
<dbReference type="AlphaFoldDB" id="A0A6N9YR03"/>
<gene>
    <name evidence="2" type="ORF">G1H11_19500</name>
</gene>
<keyword evidence="1" id="KW-1133">Transmembrane helix</keyword>